<dbReference type="EMBL" id="LT546645">
    <property type="protein sequence ID" value="SAI71759.1"/>
    <property type="molecule type" value="Genomic_DNA"/>
</dbReference>
<gene>
    <name evidence="1" type="ORF">SAMEA3906487_02903</name>
</gene>
<proteinExistence type="predicted"/>
<keyword evidence="2" id="KW-1185">Reference proteome</keyword>
<evidence type="ECO:0008006" key="3">
    <source>
        <dbReference type="Google" id="ProtNLM"/>
    </source>
</evidence>
<dbReference type="eggNOG" id="ENOG502ZATV">
    <property type="taxonomic scope" value="Bacteria"/>
</dbReference>
<evidence type="ECO:0000313" key="2">
    <source>
        <dbReference type="Proteomes" id="UP000076825"/>
    </source>
</evidence>
<dbReference type="KEGG" id="btrm:SAMEA390648702903"/>
<dbReference type="GeneID" id="56589845"/>
<dbReference type="Proteomes" id="UP000076825">
    <property type="component" value="Chromosome 1"/>
</dbReference>
<sequence length="458" mass="49286">MPDDADLLADFLQALPRRYAGAAAAAAAPAASTQAATRLARCIAALQDGDAAAQAADSLEPVFCQALAELIHEALAPQGGEPAFQALLLEQRSQILRDYLALLRQQGGDRRRLRTRIDAIAHPAKPPRHGPPALRQALAQLHAQASREDWQAVAAGLARLAGLQTAASDPTLAHSLLRLTHDEALERLQRLQRLALQDDVLRYEALRDLQGPRPGSPAAAAQAQLAHERGLAVEIRAAQALQALADYLDQGNPGRHRVVTSLRVPAALSRAADHAKTEWDAVLLRRDPAGLETTSSWDIALIVEAKASLDAATTDLPRLLRGLRLLAGAEPDRDYAFASQQGLVSLRGLSLHHLPTQPQTIASRVLYCSDAPPDPDSLPGLNPASRMQLLSAPASLAYASQWTDGLAPDCRQLAPLWHELRAAPRWQGVLNMDRHRQRARALMVHPDDLLAAVAARTA</sequence>
<reference evidence="1 2" key="1">
    <citation type="submission" date="2016-04" db="EMBL/GenBank/DDBJ databases">
        <authorList>
            <consortium name="Pathogen Informatics"/>
        </authorList>
    </citation>
    <scope>NUCLEOTIDE SEQUENCE [LARGE SCALE GENOMIC DNA]</scope>
    <source>
        <strain evidence="1 2">H044680328</strain>
    </source>
</reference>
<dbReference type="RefSeq" id="WP_063492128.1">
    <property type="nucleotide sequence ID" value="NZ_CP016340.1"/>
</dbReference>
<accession>A0A157SMP6</accession>
<dbReference type="PATRIC" id="fig|123899.6.peg.2893"/>
<name>A0A157SMP6_9BORD</name>
<dbReference type="AlphaFoldDB" id="A0A157SMP6"/>
<organism evidence="1 2">
    <name type="scientific">Bordetella trematum</name>
    <dbReference type="NCBI Taxonomy" id="123899"/>
    <lineage>
        <taxon>Bacteria</taxon>
        <taxon>Pseudomonadati</taxon>
        <taxon>Pseudomonadota</taxon>
        <taxon>Betaproteobacteria</taxon>
        <taxon>Burkholderiales</taxon>
        <taxon>Alcaligenaceae</taxon>
        <taxon>Bordetella</taxon>
    </lineage>
</organism>
<dbReference type="OrthoDB" id="9063572at2"/>
<evidence type="ECO:0000313" key="1">
    <source>
        <dbReference type="EMBL" id="SAI71759.1"/>
    </source>
</evidence>
<dbReference type="STRING" id="123899.SAMEA3906487_02903"/>
<protein>
    <recommendedName>
        <fullName evidence="3">3-deoxy-D-arabino-heptulosonate 7-phosphate synthase</fullName>
    </recommendedName>
</protein>